<evidence type="ECO:0000313" key="3">
    <source>
        <dbReference type="Proteomes" id="UP000321436"/>
    </source>
</evidence>
<feature type="domain" description="Hemerythrin-like" evidence="1">
    <location>
        <begin position="38"/>
        <end position="125"/>
    </location>
</feature>
<evidence type="ECO:0000259" key="1">
    <source>
        <dbReference type="Pfam" id="PF01814"/>
    </source>
</evidence>
<reference evidence="2 3" key="1">
    <citation type="submission" date="2019-07" db="EMBL/GenBank/DDBJ databases">
        <title>Whole genome shotgun sequence of Chitinophaga cymbidii NBRC 109752.</title>
        <authorList>
            <person name="Hosoyama A."/>
            <person name="Uohara A."/>
            <person name="Ohji S."/>
            <person name="Ichikawa N."/>
        </authorList>
    </citation>
    <scope>NUCLEOTIDE SEQUENCE [LARGE SCALE GENOMIC DNA]</scope>
    <source>
        <strain evidence="2 3">NBRC 109752</strain>
    </source>
</reference>
<protein>
    <recommendedName>
        <fullName evidence="1">Hemerythrin-like domain-containing protein</fullName>
    </recommendedName>
</protein>
<name>A0A512RSR4_9BACT</name>
<dbReference type="Proteomes" id="UP000321436">
    <property type="component" value="Unassembled WGS sequence"/>
</dbReference>
<dbReference type="InterPro" id="IPR012312">
    <property type="entry name" value="Hemerythrin-like"/>
</dbReference>
<proteinExistence type="predicted"/>
<keyword evidence="3" id="KW-1185">Reference proteome</keyword>
<sequence length="161" mass="18986">MKQHTPIKRHPSLVAISADHHFGLLLAWKIEEGLRRSIAPDRISRYVLFYFDNDLQQHFQEEETLLFNQLPAADEFRKRAETEHGTLRELATSVRQHPEDTVLLKAFADTLRYHIRFEERTLFNHLQETLAPAVLEQAAIQTKNRGPELEAQWDDEFWKKS</sequence>
<evidence type="ECO:0000313" key="2">
    <source>
        <dbReference type="EMBL" id="GEP98741.1"/>
    </source>
</evidence>
<dbReference type="OrthoDB" id="9793254at2"/>
<dbReference type="RefSeq" id="WP_146867354.1">
    <property type="nucleotide sequence ID" value="NZ_BKAU01000007.1"/>
</dbReference>
<accession>A0A512RSR4</accession>
<dbReference type="EMBL" id="BKAU01000007">
    <property type="protein sequence ID" value="GEP98741.1"/>
    <property type="molecule type" value="Genomic_DNA"/>
</dbReference>
<dbReference type="Pfam" id="PF01814">
    <property type="entry name" value="Hemerythrin"/>
    <property type="match status" value="1"/>
</dbReference>
<dbReference type="Gene3D" id="1.20.120.520">
    <property type="entry name" value="nmb1532 protein domain like"/>
    <property type="match status" value="1"/>
</dbReference>
<gene>
    <name evidence="2" type="ORF">CCY01nite_50010</name>
</gene>
<comment type="caution">
    <text evidence="2">The sequence shown here is derived from an EMBL/GenBank/DDBJ whole genome shotgun (WGS) entry which is preliminary data.</text>
</comment>
<organism evidence="2 3">
    <name type="scientific">Chitinophaga cymbidii</name>
    <dbReference type="NCBI Taxonomy" id="1096750"/>
    <lineage>
        <taxon>Bacteria</taxon>
        <taxon>Pseudomonadati</taxon>
        <taxon>Bacteroidota</taxon>
        <taxon>Chitinophagia</taxon>
        <taxon>Chitinophagales</taxon>
        <taxon>Chitinophagaceae</taxon>
        <taxon>Chitinophaga</taxon>
    </lineage>
</organism>
<dbReference type="AlphaFoldDB" id="A0A512RSR4"/>